<evidence type="ECO:0000256" key="4">
    <source>
        <dbReference type="ARBA" id="ARBA00023163"/>
    </source>
</evidence>
<dbReference type="STRING" id="903984.BCR21_02560"/>
<proteinExistence type="inferred from homology"/>
<dbReference type="AlphaFoldDB" id="A0A1E5GMH3"/>
<reference evidence="7" key="1">
    <citation type="submission" date="2016-09" db="EMBL/GenBank/DDBJ databases">
        <authorList>
            <person name="Gulvik C.A."/>
        </authorList>
    </citation>
    <scope>NUCLEOTIDE SEQUENCE [LARGE SCALE GENOMIC DNA]</scope>
    <source>
        <strain evidence="7">DSM 23328</strain>
    </source>
</reference>
<feature type="domain" description="HTH lysR-type" evidence="5">
    <location>
        <begin position="1"/>
        <end position="58"/>
    </location>
</feature>
<dbReference type="GO" id="GO:0005829">
    <property type="term" value="C:cytosol"/>
    <property type="evidence" value="ECO:0007669"/>
    <property type="project" value="TreeGrafter"/>
</dbReference>
<keyword evidence="3" id="KW-0238">DNA-binding</keyword>
<gene>
    <name evidence="6" type="ORF">BCR21_02560</name>
</gene>
<evidence type="ECO:0000313" key="6">
    <source>
        <dbReference type="EMBL" id="OEG13892.1"/>
    </source>
</evidence>
<dbReference type="InterPro" id="IPR036390">
    <property type="entry name" value="WH_DNA-bd_sf"/>
</dbReference>
<comment type="caution">
    <text evidence="6">The sequence shown here is derived from an EMBL/GenBank/DDBJ whole genome shotgun (WGS) entry which is preliminary data.</text>
</comment>
<dbReference type="InterPro" id="IPR050950">
    <property type="entry name" value="HTH-type_LysR_regulators"/>
</dbReference>
<dbReference type="PANTHER" id="PTHR30419">
    <property type="entry name" value="HTH-TYPE TRANSCRIPTIONAL REGULATOR YBHD"/>
    <property type="match status" value="1"/>
</dbReference>
<dbReference type="EMBL" id="MIJZ01000001">
    <property type="protein sequence ID" value="OEG13892.1"/>
    <property type="molecule type" value="Genomic_DNA"/>
</dbReference>
<evidence type="ECO:0000256" key="1">
    <source>
        <dbReference type="ARBA" id="ARBA00009437"/>
    </source>
</evidence>
<dbReference type="Pfam" id="PF00126">
    <property type="entry name" value="HTH_1"/>
    <property type="match status" value="1"/>
</dbReference>
<name>A0A1E5GMH3_9ENTE</name>
<dbReference type="PRINTS" id="PR00039">
    <property type="entry name" value="HTHLYSR"/>
</dbReference>
<dbReference type="Gene3D" id="1.10.10.10">
    <property type="entry name" value="Winged helix-like DNA-binding domain superfamily/Winged helix DNA-binding domain"/>
    <property type="match status" value="1"/>
</dbReference>
<dbReference type="InterPro" id="IPR000847">
    <property type="entry name" value="LysR_HTH_N"/>
</dbReference>
<dbReference type="SUPFAM" id="SSF53850">
    <property type="entry name" value="Periplasmic binding protein-like II"/>
    <property type="match status" value="1"/>
</dbReference>
<evidence type="ECO:0000256" key="2">
    <source>
        <dbReference type="ARBA" id="ARBA00023015"/>
    </source>
</evidence>
<dbReference type="CDD" id="cd05466">
    <property type="entry name" value="PBP2_LTTR_substrate"/>
    <property type="match status" value="1"/>
</dbReference>
<organism evidence="6 7">
    <name type="scientific">Enterococcus ureasiticus</name>
    <dbReference type="NCBI Taxonomy" id="903984"/>
    <lineage>
        <taxon>Bacteria</taxon>
        <taxon>Bacillati</taxon>
        <taxon>Bacillota</taxon>
        <taxon>Bacilli</taxon>
        <taxon>Lactobacillales</taxon>
        <taxon>Enterococcaceae</taxon>
        <taxon>Enterococcus</taxon>
    </lineage>
</organism>
<dbReference type="Gene3D" id="3.40.190.290">
    <property type="match status" value="1"/>
</dbReference>
<evidence type="ECO:0000313" key="7">
    <source>
        <dbReference type="Proteomes" id="UP000094068"/>
    </source>
</evidence>
<dbReference type="SUPFAM" id="SSF46785">
    <property type="entry name" value="Winged helix' DNA-binding domain"/>
    <property type="match status" value="1"/>
</dbReference>
<dbReference type="Pfam" id="PF03466">
    <property type="entry name" value="LysR_substrate"/>
    <property type="match status" value="1"/>
</dbReference>
<dbReference type="PROSITE" id="PS50931">
    <property type="entry name" value="HTH_LYSR"/>
    <property type="match status" value="1"/>
</dbReference>
<dbReference type="InterPro" id="IPR005119">
    <property type="entry name" value="LysR_subst-bd"/>
</dbReference>
<evidence type="ECO:0000259" key="5">
    <source>
        <dbReference type="PROSITE" id="PS50931"/>
    </source>
</evidence>
<dbReference type="GO" id="GO:0003700">
    <property type="term" value="F:DNA-binding transcription factor activity"/>
    <property type="evidence" value="ECO:0007669"/>
    <property type="project" value="InterPro"/>
</dbReference>
<evidence type="ECO:0000256" key="3">
    <source>
        <dbReference type="ARBA" id="ARBA00023125"/>
    </source>
</evidence>
<keyword evidence="2" id="KW-0805">Transcription regulation</keyword>
<sequence length="293" mass="33698">MKLKHLDYFLALCKNKSFTKTSEELGISQPYLSTHIRELELELNAQLITRDYGNNKLTPEGHVLKTRGEKIFQEFEMAVNEINLLVHTGETATIKIGTNLPDIDYLIAKLLTEFYKYYPSVSLEYSYYENLEEVLEHNDIDIAIGILSETNSKITSDLIFSESYVVFTSTKNQLANLNELSAADLLQIPLINYSNKIYEKKIIHSWIESNHPELKDNRYYELPSTISILNLVDQNFGVAFLPYSLVDSIPHYLNVVSVEMIEGPFRNISIGYSSSSPLSKTHEYLIEQLQYIF</sequence>
<comment type="similarity">
    <text evidence="1">Belongs to the LysR transcriptional regulatory family.</text>
</comment>
<accession>A0A1E5GMH3</accession>
<protein>
    <recommendedName>
        <fullName evidence="5">HTH lysR-type domain-containing protein</fullName>
    </recommendedName>
</protein>
<dbReference type="GO" id="GO:0003677">
    <property type="term" value="F:DNA binding"/>
    <property type="evidence" value="ECO:0007669"/>
    <property type="project" value="UniProtKB-KW"/>
</dbReference>
<dbReference type="PANTHER" id="PTHR30419:SF8">
    <property type="entry name" value="NITROGEN ASSIMILATION TRANSCRIPTIONAL ACTIVATOR-RELATED"/>
    <property type="match status" value="1"/>
</dbReference>
<dbReference type="Proteomes" id="UP000094068">
    <property type="component" value="Unassembled WGS sequence"/>
</dbReference>
<keyword evidence="7" id="KW-1185">Reference proteome</keyword>
<dbReference type="OrthoDB" id="9803735at2"/>
<dbReference type="RefSeq" id="WP_069644947.1">
    <property type="nucleotide sequence ID" value="NZ_MIJZ01000001.1"/>
</dbReference>
<keyword evidence="4" id="KW-0804">Transcription</keyword>
<dbReference type="InterPro" id="IPR036388">
    <property type="entry name" value="WH-like_DNA-bd_sf"/>
</dbReference>